<dbReference type="InterPro" id="IPR036291">
    <property type="entry name" value="NAD(P)-bd_dom_sf"/>
</dbReference>
<proteinExistence type="predicted"/>
<keyword evidence="3" id="KW-0028">Amino-acid biosynthesis</keyword>
<dbReference type="Gene3D" id="3.40.50.10860">
    <property type="entry name" value="Leucine Dehydrogenase, chain A, domain 1"/>
    <property type="match status" value="1"/>
</dbReference>
<dbReference type="Pfam" id="PF01488">
    <property type="entry name" value="Shikimate_DH"/>
    <property type="match status" value="1"/>
</dbReference>
<protein>
    <recommendedName>
        <fullName evidence="2">shikimate dehydrogenase (NADP(+))</fullName>
        <ecNumber evidence="2">1.1.1.25</ecNumber>
    </recommendedName>
</protein>
<evidence type="ECO:0000259" key="6">
    <source>
        <dbReference type="Pfam" id="PF01488"/>
    </source>
</evidence>
<reference evidence="8 9" key="1">
    <citation type="submission" date="2020-04" db="EMBL/GenBank/DDBJ databases">
        <authorList>
            <person name="Liu S."/>
        </authorList>
    </citation>
    <scope>NUCLEOTIDE SEQUENCE [LARGE SCALE GENOMIC DNA]</scope>
    <source>
        <strain evidence="8 9">CGMCC 1.15091</strain>
    </source>
</reference>
<evidence type="ECO:0000313" key="8">
    <source>
        <dbReference type="EMBL" id="NKX51502.1"/>
    </source>
</evidence>
<comment type="pathway">
    <text evidence="1">Metabolic intermediate biosynthesis; chorismate biosynthesis; chorismate from D-erythrose 4-phosphate and phosphoenolpyruvate: step 4/7.</text>
</comment>
<name>A0ABX1JQA4_9MICC</name>
<evidence type="ECO:0000313" key="9">
    <source>
        <dbReference type="Proteomes" id="UP000523795"/>
    </source>
</evidence>
<organism evidence="8 9">
    <name type="scientific">Arthrobacter deserti</name>
    <dbReference type="NCBI Taxonomy" id="1742687"/>
    <lineage>
        <taxon>Bacteria</taxon>
        <taxon>Bacillati</taxon>
        <taxon>Actinomycetota</taxon>
        <taxon>Actinomycetes</taxon>
        <taxon>Micrococcales</taxon>
        <taxon>Micrococcaceae</taxon>
        <taxon>Arthrobacter</taxon>
    </lineage>
</organism>
<dbReference type="PANTHER" id="PTHR21089:SF1">
    <property type="entry name" value="BIFUNCTIONAL 3-DEHYDROQUINATE DEHYDRATASE_SHIKIMATE DEHYDROGENASE, CHLOROPLASTIC"/>
    <property type="match status" value="1"/>
</dbReference>
<dbReference type="InterPro" id="IPR013708">
    <property type="entry name" value="Shikimate_DH-bd_N"/>
</dbReference>
<dbReference type="Pfam" id="PF08501">
    <property type="entry name" value="Shikimate_dh_N"/>
    <property type="match status" value="1"/>
</dbReference>
<gene>
    <name evidence="8" type="ORF">HER39_13170</name>
</gene>
<dbReference type="PANTHER" id="PTHR21089">
    <property type="entry name" value="SHIKIMATE DEHYDROGENASE"/>
    <property type="match status" value="1"/>
</dbReference>
<accession>A0ABX1JQA4</accession>
<sequence>MTCWSAEDAAGSAERQAHRPARRAAVLGHPIGHSKSPALHRAAYASLGFDCGYEAIDLTEQAVDGFIAGIRDPGAPDWAGLSVTMPLKAALVPHMDEVSDLVGRLGVLNTVVVSRDAGGRVRLSGHNTDVAGIVGALRHAGAPETARAVVLGAGGTAAAAVAALAQLGAVSVTICLRAPEKAAALAGLAAGFGLPCEVLPLEAAAGCLEAADVVVSTLPPRAADPLAGELELEDARVVPDRGGKVLLDVAYDPWPSRIAAAWQAQGGTIVAGIEMLIYQAVVQVRLFSGPLFHDAAAATNVMCDAVGVPRR</sequence>
<dbReference type="NCBIfam" id="NF001311">
    <property type="entry name" value="PRK00258.1-3"/>
    <property type="match status" value="1"/>
</dbReference>
<evidence type="ECO:0000259" key="7">
    <source>
        <dbReference type="Pfam" id="PF08501"/>
    </source>
</evidence>
<feature type="region of interest" description="Disordered" evidence="5">
    <location>
        <begin position="1"/>
        <end position="20"/>
    </location>
</feature>
<feature type="domain" description="Shikimate dehydrogenase substrate binding N-terminal" evidence="7">
    <location>
        <begin position="26"/>
        <end position="111"/>
    </location>
</feature>
<dbReference type="InterPro" id="IPR046346">
    <property type="entry name" value="Aminoacid_DH-like_N_sf"/>
</dbReference>
<keyword evidence="9" id="KW-1185">Reference proteome</keyword>
<feature type="domain" description="Quinate/shikimate 5-dehydrogenase/glutamyl-tRNA reductase" evidence="6">
    <location>
        <begin position="142"/>
        <end position="250"/>
    </location>
</feature>
<dbReference type="EC" id="1.1.1.25" evidence="2"/>
<dbReference type="SUPFAM" id="SSF53223">
    <property type="entry name" value="Aminoacid dehydrogenase-like, N-terminal domain"/>
    <property type="match status" value="1"/>
</dbReference>
<dbReference type="Proteomes" id="UP000523795">
    <property type="component" value="Unassembled WGS sequence"/>
</dbReference>
<evidence type="ECO:0000256" key="4">
    <source>
        <dbReference type="ARBA" id="ARBA00049442"/>
    </source>
</evidence>
<dbReference type="GO" id="GO:0004764">
    <property type="term" value="F:shikimate 3-dehydrogenase (NADP+) activity"/>
    <property type="evidence" value="ECO:0007669"/>
    <property type="project" value="UniProtKB-EC"/>
</dbReference>
<evidence type="ECO:0000256" key="1">
    <source>
        <dbReference type="ARBA" id="ARBA00004871"/>
    </source>
</evidence>
<dbReference type="EMBL" id="JAAZSR010000242">
    <property type="protein sequence ID" value="NKX51502.1"/>
    <property type="molecule type" value="Genomic_DNA"/>
</dbReference>
<comment type="catalytic activity">
    <reaction evidence="4">
        <text>shikimate + NADP(+) = 3-dehydroshikimate + NADPH + H(+)</text>
        <dbReference type="Rhea" id="RHEA:17737"/>
        <dbReference type="ChEBI" id="CHEBI:15378"/>
        <dbReference type="ChEBI" id="CHEBI:16630"/>
        <dbReference type="ChEBI" id="CHEBI:36208"/>
        <dbReference type="ChEBI" id="CHEBI:57783"/>
        <dbReference type="ChEBI" id="CHEBI:58349"/>
        <dbReference type="EC" id="1.1.1.25"/>
    </reaction>
</comment>
<keyword evidence="8" id="KW-0560">Oxidoreductase</keyword>
<dbReference type="InterPro" id="IPR022893">
    <property type="entry name" value="Shikimate_DH_fam"/>
</dbReference>
<dbReference type="Gene3D" id="3.40.50.720">
    <property type="entry name" value="NAD(P)-binding Rossmann-like Domain"/>
    <property type="match status" value="1"/>
</dbReference>
<comment type="caution">
    <text evidence="8">The sequence shown here is derived from an EMBL/GenBank/DDBJ whole genome shotgun (WGS) entry which is preliminary data.</text>
</comment>
<dbReference type="InterPro" id="IPR006151">
    <property type="entry name" value="Shikm_DH/Glu-tRNA_Rdtase"/>
</dbReference>
<evidence type="ECO:0000256" key="5">
    <source>
        <dbReference type="SAM" id="MobiDB-lite"/>
    </source>
</evidence>
<keyword evidence="3" id="KW-0057">Aromatic amino acid biosynthesis</keyword>
<dbReference type="SUPFAM" id="SSF51735">
    <property type="entry name" value="NAD(P)-binding Rossmann-fold domains"/>
    <property type="match status" value="1"/>
</dbReference>
<evidence type="ECO:0000256" key="3">
    <source>
        <dbReference type="ARBA" id="ARBA00023141"/>
    </source>
</evidence>
<evidence type="ECO:0000256" key="2">
    <source>
        <dbReference type="ARBA" id="ARBA00012962"/>
    </source>
</evidence>